<evidence type="ECO:0000256" key="1">
    <source>
        <dbReference type="SAM" id="MobiDB-lite"/>
    </source>
</evidence>
<reference evidence="3" key="1">
    <citation type="journal article" date="2020" name="Stud. Mycol.">
        <title>101 Dothideomycetes genomes: a test case for predicting lifestyles and emergence of pathogens.</title>
        <authorList>
            <person name="Haridas S."/>
            <person name="Albert R."/>
            <person name="Binder M."/>
            <person name="Bloem J."/>
            <person name="Labutti K."/>
            <person name="Salamov A."/>
            <person name="Andreopoulos B."/>
            <person name="Baker S."/>
            <person name="Barry K."/>
            <person name="Bills G."/>
            <person name="Bluhm B."/>
            <person name="Cannon C."/>
            <person name="Castanera R."/>
            <person name="Culley D."/>
            <person name="Daum C."/>
            <person name="Ezra D."/>
            <person name="Gonzalez J."/>
            <person name="Henrissat B."/>
            <person name="Kuo A."/>
            <person name="Liang C."/>
            <person name="Lipzen A."/>
            <person name="Lutzoni F."/>
            <person name="Magnuson J."/>
            <person name="Mondo S."/>
            <person name="Nolan M."/>
            <person name="Ohm R."/>
            <person name="Pangilinan J."/>
            <person name="Park H.-J."/>
            <person name="Ramirez L."/>
            <person name="Alfaro M."/>
            <person name="Sun H."/>
            <person name="Tritt A."/>
            <person name="Yoshinaga Y."/>
            <person name="Zwiers L.-H."/>
            <person name="Turgeon B."/>
            <person name="Goodwin S."/>
            <person name="Spatafora J."/>
            <person name="Crous P."/>
            <person name="Grigoriev I."/>
        </authorList>
    </citation>
    <scope>NUCLEOTIDE SEQUENCE</scope>
    <source>
        <strain evidence="3">CBS 675.92</strain>
    </source>
</reference>
<dbReference type="AlphaFoldDB" id="A0A6A5TKQ8"/>
<evidence type="ECO:0000256" key="2">
    <source>
        <dbReference type="SAM" id="Phobius"/>
    </source>
</evidence>
<keyword evidence="2" id="KW-0812">Transmembrane</keyword>
<protein>
    <submittedName>
        <fullName evidence="3">Uncharacterized protein</fullName>
    </submittedName>
</protein>
<dbReference type="OrthoDB" id="9988102at2759"/>
<evidence type="ECO:0000313" key="3">
    <source>
        <dbReference type="EMBL" id="KAF1952510.1"/>
    </source>
</evidence>
<sequence length="393" mass="44662">MCSQSGTLATKKREPKNPPIHFLGIPFPSIEPNRPHERPLSLPVVEEPQQNSGVHIPKQQKETSHDPYRAVKPDAPGHSPVSTRDPGDLVFAITSPRKQHNELFVLRLKGFEVDEDLFHALRYLYLRSRRWTRYFVGVTEIHYVKFEFRGSRTRVSKEPDLPPVDRLEYDYEPRPARRLPPVGPKFLAYLFNTPDSAHAHDFVFKTLPKLLDAEQSVDIASRSDCGPREGWGLLFVEGVKIAKVSNFIISYLALITAASILLVAFGQANLHAAFDFFTWAWIVFGIGLVWLLHWFTHFSGDPPQERTVTVAHRVDAHSSRHHGLLRVIVPVIRKAYACWHNLLDIALCWAEGRGQPHFSTFEGGRCQVRAHSFSSVTKNSLIGIVLRVKTLHT</sequence>
<feature type="transmembrane region" description="Helical" evidence="2">
    <location>
        <begin position="248"/>
        <end position="270"/>
    </location>
</feature>
<name>A0A6A5TKQ8_9PLEO</name>
<feature type="transmembrane region" description="Helical" evidence="2">
    <location>
        <begin position="276"/>
        <end position="296"/>
    </location>
</feature>
<evidence type="ECO:0000313" key="4">
    <source>
        <dbReference type="Proteomes" id="UP000800035"/>
    </source>
</evidence>
<feature type="region of interest" description="Disordered" evidence="1">
    <location>
        <begin position="1"/>
        <end position="84"/>
    </location>
</feature>
<accession>A0A6A5TKQ8</accession>
<keyword evidence="2" id="KW-1133">Transmembrane helix</keyword>
<dbReference type="Proteomes" id="UP000800035">
    <property type="component" value="Unassembled WGS sequence"/>
</dbReference>
<keyword evidence="2" id="KW-0472">Membrane</keyword>
<keyword evidence="4" id="KW-1185">Reference proteome</keyword>
<dbReference type="EMBL" id="ML977010">
    <property type="protein sequence ID" value="KAF1952510.1"/>
    <property type="molecule type" value="Genomic_DNA"/>
</dbReference>
<organism evidence="3 4">
    <name type="scientific">Byssothecium circinans</name>
    <dbReference type="NCBI Taxonomy" id="147558"/>
    <lineage>
        <taxon>Eukaryota</taxon>
        <taxon>Fungi</taxon>
        <taxon>Dikarya</taxon>
        <taxon>Ascomycota</taxon>
        <taxon>Pezizomycotina</taxon>
        <taxon>Dothideomycetes</taxon>
        <taxon>Pleosporomycetidae</taxon>
        <taxon>Pleosporales</taxon>
        <taxon>Massarineae</taxon>
        <taxon>Massarinaceae</taxon>
        <taxon>Byssothecium</taxon>
    </lineage>
</organism>
<feature type="compositionally biased region" description="Basic and acidic residues" evidence="1">
    <location>
        <begin position="59"/>
        <end position="72"/>
    </location>
</feature>
<gene>
    <name evidence="3" type="ORF">CC80DRAFT_175968</name>
</gene>
<proteinExistence type="predicted"/>